<accession>A0A354Z1T1</accession>
<keyword evidence="4" id="KW-0067">ATP-binding</keyword>
<keyword evidence="1" id="KW-0547">Nucleotide-binding</keyword>
<dbReference type="Proteomes" id="UP000263273">
    <property type="component" value="Unassembled WGS sequence"/>
</dbReference>
<comment type="caution">
    <text evidence="7">The sequence shown here is derived from an EMBL/GenBank/DDBJ whole genome shotgun (WGS) entry which is preliminary data.</text>
</comment>
<dbReference type="GO" id="GO:0005524">
    <property type="term" value="F:ATP binding"/>
    <property type="evidence" value="ECO:0007669"/>
    <property type="project" value="UniProtKB-KW"/>
</dbReference>
<dbReference type="InterPro" id="IPR014001">
    <property type="entry name" value="Helicase_ATP-bd"/>
</dbReference>
<feature type="non-terminal residue" evidence="7">
    <location>
        <position position="486"/>
    </location>
</feature>
<dbReference type="EMBL" id="DNZF01000234">
    <property type="protein sequence ID" value="HBK54422.1"/>
    <property type="molecule type" value="Genomic_DNA"/>
</dbReference>
<evidence type="ECO:0000259" key="5">
    <source>
        <dbReference type="PROSITE" id="PS51192"/>
    </source>
</evidence>
<evidence type="ECO:0000313" key="7">
    <source>
        <dbReference type="EMBL" id="HBK54422.1"/>
    </source>
</evidence>
<dbReference type="GO" id="GO:0004386">
    <property type="term" value="F:helicase activity"/>
    <property type="evidence" value="ECO:0007669"/>
    <property type="project" value="UniProtKB-KW"/>
</dbReference>
<dbReference type="SUPFAM" id="SSF52540">
    <property type="entry name" value="P-loop containing nucleoside triphosphate hydrolases"/>
    <property type="match status" value="1"/>
</dbReference>
<dbReference type="SMART" id="SM00487">
    <property type="entry name" value="DEXDc"/>
    <property type="match status" value="1"/>
</dbReference>
<evidence type="ECO:0000256" key="4">
    <source>
        <dbReference type="ARBA" id="ARBA00022840"/>
    </source>
</evidence>
<feature type="domain" description="Helicase ATP-binding" evidence="5">
    <location>
        <begin position="36"/>
        <end position="209"/>
    </location>
</feature>
<dbReference type="CDD" id="cd17926">
    <property type="entry name" value="DEXHc_RE"/>
    <property type="match status" value="1"/>
</dbReference>
<dbReference type="InterPro" id="IPR006935">
    <property type="entry name" value="Helicase/UvrB_N"/>
</dbReference>
<evidence type="ECO:0000256" key="1">
    <source>
        <dbReference type="ARBA" id="ARBA00022741"/>
    </source>
</evidence>
<dbReference type="Pfam" id="PF00271">
    <property type="entry name" value="Helicase_C"/>
    <property type="match status" value="1"/>
</dbReference>
<organism evidence="7 8">
    <name type="scientific">Syntrophomonas wolfei</name>
    <dbReference type="NCBI Taxonomy" id="863"/>
    <lineage>
        <taxon>Bacteria</taxon>
        <taxon>Bacillati</taxon>
        <taxon>Bacillota</taxon>
        <taxon>Clostridia</taxon>
        <taxon>Eubacteriales</taxon>
        <taxon>Syntrophomonadaceae</taxon>
        <taxon>Syntrophomonas</taxon>
    </lineage>
</organism>
<evidence type="ECO:0000256" key="3">
    <source>
        <dbReference type="ARBA" id="ARBA00022806"/>
    </source>
</evidence>
<dbReference type="InterPro" id="IPR050615">
    <property type="entry name" value="ATP-dep_DNA_Helicase"/>
</dbReference>
<feature type="domain" description="Helicase C-terminal" evidence="6">
    <location>
        <begin position="317"/>
        <end position="466"/>
    </location>
</feature>
<keyword evidence="3" id="KW-0347">Helicase</keyword>
<proteinExistence type="predicted"/>
<dbReference type="Pfam" id="PF04851">
    <property type="entry name" value="ResIII"/>
    <property type="match status" value="1"/>
</dbReference>
<dbReference type="PANTHER" id="PTHR11274:SF0">
    <property type="entry name" value="GENERAL TRANSCRIPTION AND DNA REPAIR FACTOR IIH HELICASE SUBUNIT XPB"/>
    <property type="match status" value="1"/>
</dbReference>
<keyword evidence="2" id="KW-0378">Hydrolase</keyword>
<reference evidence="7 8" key="1">
    <citation type="journal article" date="2018" name="Nat. Biotechnol.">
        <title>A standardized bacterial taxonomy based on genome phylogeny substantially revises the tree of life.</title>
        <authorList>
            <person name="Parks D.H."/>
            <person name="Chuvochina M."/>
            <person name="Waite D.W."/>
            <person name="Rinke C."/>
            <person name="Skarshewski A."/>
            <person name="Chaumeil P.A."/>
            <person name="Hugenholtz P."/>
        </authorList>
    </citation>
    <scope>NUCLEOTIDE SEQUENCE [LARGE SCALE GENOMIC DNA]</scope>
    <source>
        <strain evidence="7">UBA10948</strain>
    </source>
</reference>
<dbReference type="InterPro" id="IPR027417">
    <property type="entry name" value="P-loop_NTPase"/>
</dbReference>
<name>A0A354Z1T1_9FIRM</name>
<evidence type="ECO:0000259" key="6">
    <source>
        <dbReference type="PROSITE" id="PS51194"/>
    </source>
</evidence>
<dbReference type="AlphaFoldDB" id="A0A354Z1T1"/>
<gene>
    <name evidence="7" type="ORF">DDZ44_10845</name>
</gene>
<sequence length="486" mass="54622">MSLLYEGNSEGPDRTGPAVGGQLKKKLFAWQEECLDIWMQHQGRGIVNVVTGAGKTILALGAIARLEKQLLRENAAGLKVIIVVPQVFLLQQWAQTLQDELGIARDQIGIYSGAHKDLPTRKYMIYVVNSARHCLARHLLEDYQRGAAVMLIADECHHYSSPENSRIFDFISHISPGSSSRYYALGLSATPQAPRFDEKLVPALGVQIYKYGFAEALNANIISSFSIFNLKLKFTPDEEQEYLELSEQLSRVLDVLMRRCPYLNGLSSQHFFACLEEMARESDDSALSGLSRAVLILAHQRKDVVYKARARISCVQNLLQRIPAAAKVIIFNERIETAEAIYALLQRLFSGQVGRYHSEMDERSKKRVLRRYSNSEIRILVTCRALDEGLNVPATDVGIIACSTRSSRQRIQRLGRILRRSGENSHACLYYLYIGASNEEQELMADISQELAGLIPVLDLEYDHESQSFLHPSYQLLVDRGEGNSG</sequence>
<dbReference type="PROSITE" id="PS51194">
    <property type="entry name" value="HELICASE_CTER"/>
    <property type="match status" value="1"/>
</dbReference>
<dbReference type="PANTHER" id="PTHR11274">
    <property type="entry name" value="RAD25/XP-B DNA REPAIR HELICASE"/>
    <property type="match status" value="1"/>
</dbReference>
<dbReference type="STRING" id="378794.GCA_001570625_02503"/>
<dbReference type="Gene3D" id="3.40.50.300">
    <property type="entry name" value="P-loop containing nucleotide triphosphate hydrolases"/>
    <property type="match status" value="2"/>
</dbReference>
<evidence type="ECO:0000313" key="8">
    <source>
        <dbReference type="Proteomes" id="UP000263273"/>
    </source>
</evidence>
<protein>
    <submittedName>
        <fullName evidence="7">Uncharacterized protein</fullName>
    </submittedName>
</protein>
<dbReference type="SMART" id="SM00490">
    <property type="entry name" value="HELICc"/>
    <property type="match status" value="1"/>
</dbReference>
<dbReference type="GO" id="GO:0003677">
    <property type="term" value="F:DNA binding"/>
    <property type="evidence" value="ECO:0007669"/>
    <property type="project" value="InterPro"/>
</dbReference>
<evidence type="ECO:0000256" key="2">
    <source>
        <dbReference type="ARBA" id="ARBA00022801"/>
    </source>
</evidence>
<dbReference type="GO" id="GO:0016787">
    <property type="term" value="F:hydrolase activity"/>
    <property type="evidence" value="ECO:0007669"/>
    <property type="project" value="UniProtKB-KW"/>
</dbReference>
<dbReference type="PROSITE" id="PS51192">
    <property type="entry name" value="HELICASE_ATP_BIND_1"/>
    <property type="match status" value="1"/>
</dbReference>
<dbReference type="InterPro" id="IPR001650">
    <property type="entry name" value="Helicase_C-like"/>
</dbReference>